<comment type="caution">
    <text evidence="3">The sequence shown here is derived from an EMBL/GenBank/DDBJ whole genome shotgun (WGS) entry which is preliminary data.</text>
</comment>
<feature type="transmembrane region" description="Helical" evidence="1">
    <location>
        <begin position="232"/>
        <end position="253"/>
    </location>
</feature>
<keyword evidence="1" id="KW-0472">Membrane</keyword>
<reference evidence="4" key="1">
    <citation type="journal article" date="2019" name="Int. J. Syst. Evol. Microbiol.">
        <title>The Global Catalogue of Microorganisms (GCM) 10K type strain sequencing project: providing services to taxonomists for standard genome sequencing and annotation.</title>
        <authorList>
            <consortium name="The Broad Institute Genomics Platform"/>
            <consortium name="The Broad Institute Genome Sequencing Center for Infectious Disease"/>
            <person name="Wu L."/>
            <person name="Ma J."/>
        </authorList>
    </citation>
    <scope>NUCLEOTIDE SEQUENCE [LARGE SCALE GENOMIC DNA]</scope>
    <source>
        <strain evidence="4">ZS-35-S2</strain>
    </source>
</reference>
<sequence>MRRRLAALLAALLVALAPARAQEAETFEIGLSTDVISVGTNFAGSQLVVFGALDNADQRILRQGRYDIVVVLEGPRRPLVVRERSRFLGLWINRGAERFSDVPVSYSVSATRPLRDVAPRETLQQLSVGASNLPFNRVESGDIERAEYVAALNRLRAESGLYQSTHGTIQFVSNTLFRANLTLPADLPVGRHVVRAFLFREGAFLRNRSQDLWVRKTGFESRISNYAASNGLAYGLIAVALAFLVGWFGRILFKRD</sequence>
<dbReference type="RefSeq" id="WP_209735914.1">
    <property type="nucleotide sequence ID" value="NZ_CP072611.1"/>
</dbReference>
<feature type="signal peptide" evidence="2">
    <location>
        <begin position="1"/>
        <end position="21"/>
    </location>
</feature>
<dbReference type="InterPro" id="IPR019088">
    <property type="entry name" value="CHP02186-rel_TM"/>
</dbReference>
<evidence type="ECO:0000256" key="1">
    <source>
        <dbReference type="SAM" id="Phobius"/>
    </source>
</evidence>
<dbReference type="NCBIfam" id="TIGR02186">
    <property type="entry name" value="alph_Pro_TM"/>
    <property type="match status" value="1"/>
</dbReference>
<accession>A0ABW5CHA0</accession>
<dbReference type="EMBL" id="JBHUIJ010000002">
    <property type="protein sequence ID" value="MFD2236148.1"/>
    <property type="molecule type" value="Genomic_DNA"/>
</dbReference>
<keyword evidence="4" id="KW-1185">Reference proteome</keyword>
<keyword evidence="1" id="KW-0812">Transmembrane</keyword>
<keyword evidence="1" id="KW-1133">Transmembrane helix</keyword>
<evidence type="ECO:0000256" key="2">
    <source>
        <dbReference type="SAM" id="SignalP"/>
    </source>
</evidence>
<dbReference type="Proteomes" id="UP001597371">
    <property type="component" value="Unassembled WGS sequence"/>
</dbReference>
<proteinExistence type="predicted"/>
<evidence type="ECO:0000313" key="3">
    <source>
        <dbReference type="EMBL" id="MFD2236148.1"/>
    </source>
</evidence>
<protein>
    <submittedName>
        <fullName evidence="3">TIGR02186 family protein</fullName>
    </submittedName>
</protein>
<evidence type="ECO:0000313" key="4">
    <source>
        <dbReference type="Proteomes" id="UP001597371"/>
    </source>
</evidence>
<dbReference type="Pfam" id="PF09608">
    <property type="entry name" value="Alph_Pro_TM"/>
    <property type="match status" value="1"/>
</dbReference>
<gene>
    <name evidence="3" type="ORF">ACFSKQ_01565</name>
</gene>
<feature type="chain" id="PRO_5045261700" evidence="2">
    <location>
        <begin position="22"/>
        <end position="256"/>
    </location>
</feature>
<organism evidence="3 4">
    <name type="scientific">Aureimonas populi</name>
    <dbReference type="NCBI Taxonomy" id="1701758"/>
    <lineage>
        <taxon>Bacteria</taxon>
        <taxon>Pseudomonadati</taxon>
        <taxon>Pseudomonadota</taxon>
        <taxon>Alphaproteobacteria</taxon>
        <taxon>Hyphomicrobiales</taxon>
        <taxon>Aurantimonadaceae</taxon>
        <taxon>Aureimonas</taxon>
    </lineage>
</organism>
<keyword evidence="2" id="KW-0732">Signal</keyword>
<name>A0ABW5CHA0_9HYPH</name>